<evidence type="ECO:0000313" key="2">
    <source>
        <dbReference type="Proteomes" id="UP000289340"/>
    </source>
</evidence>
<dbReference type="Proteomes" id="UP000289340">
    <property type="component" value="Chromosome 6"/>
</dbReference>
<dbReference type="EMBL" id="QZWG01000006">
    <property type="protein sequence ID" value="RZC08327.1"/>
    <property type="molecule type" value="Genomic_DNA"/>
</dbReference>
<gene>
    <name evidence="1" type="ORF">D0Y65_015171</name>
</gene>
<protein>
    <recommendedName>
        <fullName evidence="3">F-box associated domain-containing protein</fullName>
    </recommendedName>
</protein>
<proteinExistence type="predicted"/>
<reference evidence="1 2" key="1">
    <citation type="submission" date="2018-09" db="EMBL/GenBank/DDBJ databases">
        <title>A high-quality reference genome of wild soybean provides a powerful tool to mine soybean genomes.</title>
        <authorList>
            <person name="Xie M."/>
            <person name="Chung C.Y.L."/>
            <person name="Li M.-W."/>
            <person name="Wong F.-L."/>
            <person name="Chan T.-F."/>
            <person name="Lam H.-M."/>
        </authorList>
    </citation>
    <scope>NUCLEOTIDE SEQUENCE [LARGE SCALE GENOMIC DNA]</scope>
    <source>
        <strain evidence="2">cv. W05</strain>
        <tissue evidence="1">Hypocotyl of etiolated seedlings</tissue>
    </source>
</reference>
<keyword evidence="2" id="KW-1185">Reference proteome</keyword>
<organism evidence="1 2">
    <name type="scientific">Glycine soja</name>
    <name type="common">Wild soybean</name>
    <dbReference type="NCBI Taxonomy" id="3848"/>
    <lineage>
        <taxon>Eukaryota</taxon>
        <taxon>Viridiplantae</taxon>
        <taxon>Streptophyta</taxon>
        <taxon>Embryophyta</taxon>
        <taxon>Tracheophyta</taxon>
        <taxon>Spermatophyta</taxon>
        <taxon>Magnoliopsida</taxon>
        <taxon>eudicotyledons</taxon>
        <taxon>Gunneridae</taxon>
        <taxon>Pentapetalae</taxon>
        <taxon>rosids</taxon>
        <taxon>fabids</taxon>
        <taxon>Fabales</taxon>
        <taxon>Fabaceae</taxon>
        <taxon>Papilionoideae</taxon>
        <taxon>50 kb inversion clade</taxon>
        <taxon>NPAAA clade</taxon>
        <taxon>indigoferoid/millettioid clade</taxon>
        <taxon>Phaseoleae</taxon>
        <taxon>Glycine</taxon>
        <taxon>Glycine subgen. Soja</taxon>
    </lineage>
</organism>
<dbReference type="AlphaFoldDB" id="A0A445KC07"/>
<accession>A0A445KC07</accession>
<comment type="caution">
    <text evidence="1">The sequence shown here is derived from an EMBL/GenBank/DDBJ whole genome shotgun (WGS) entry which is preliminary data.</text>
</comment>
<sequence length="82" mass="9615">MGDGSFLNGALHWLVFTHDNDDPRIIAFNVMERNISEISQPPRELKYPPHLCHFSKGNGRMFMSLKEYKVQSSWTKLLLFLY</sequence>
<evidence type="ECO:0008006" key="3">
    <source>
        <dbReference type="Google" id="ProtNLM"/>
    </source>
</evidence>
<name>A0A445KC07_GLYSO</name>
<evidence type="ECO:0000313" key="1">
    <source>
        <dbReference type="EMBL" id="RZC08327.1"/>
    </source>
</evidence>